<evidence type="ECO:0000259" key="7">
    <source>
        <dbReference type="Pfam" id="PF00520"/>
    </source>
</evidence>
<evidence type="ECO:0000256" key="2">
    <source>
        <dbReference type="ARBA" id="ARBA00022692"/>
    </source>
</evidence>
<feature type="transmembrane region" description="Helical" evidence="6">
    <location>
        <begin position="123"/>
        <end position="144"/>
    </location>
</feature>
<evidence type="ECO:0000313" key="10">
    <source>
        <dbReference type="Proteomes" id="UP000663854"/>
    </source>
</evidence>
<evidence type="ECO:0000256" key="3">
    <source>
        <dbReference type="ARBA" id="ARBA00022989"/>
    </source>
</evidence>
<feature type="transmembrane region" description="Helical" evidence="6">
    <location>
        <begin position="165"/>
        <end position="187"/>
    </location>
</feature>
<proteinExistence type="predicted"/>
<keyword evidence="2 6" id="KW-0812">Transmembrane</keyword>
<dbReference type="GO" id="GO:0099604">
    <property type="term" value="F:ligand-gated calcium channel activity"/>
    <property type="evidence" value="ECO:0007669"/>
    <property type="project" value="TreeGrafter"/>
</dbReference>
<dbReference type="Pfam" id="PF00520">
    <property type="entry name" value="Ion_trans"/>
    <property type="match status" value="1"/>
</dbReference>
<feature type="transmembrane region" description="Helical" evidence="6">
    <location>
        <begin position="260"/>
        <end position="283"/>
    </location>
</feature>
<dbReference type="Proteomes" id="UP000663870">
    <property type="component" value="Unassembled WGS sequence"/>
</dbReference>
<dbReference type="EMBL" id="CAJNOH010001209">
    <property type="protein sequence ID" value="CAF1190376.1"/>
    <property type="molecule type" value="Genomic_DNA"/>
</dbReference>
<organism evidence="8 10">
    <name type="scientific">Rotaria sordida</name>
    <dbReference type="NCBI Taxonomy" id="392033"/>
    <lineage>
        <taxon>Eukaryota</taxon>
        <taxon>Metazoa</taxon>
        <taxon>Spiralia</taxon>
        <taxon>Gnathifera</taxon>
        <taxon>Rotifera</taxon>
        <taxon>Eurotatoria</taxon>
        <taxon>Bdelloidea</taxon>
        <taxon>Philodinida</taxon>
        <taxon>Philodinidae</taxon>
        <taxon>Rotaria</taxon>
    </lineage>
</organism>
<evidence type="ECO:0000256" key="4">
    <source>
        <dbReference type="ARBA" id="ARBA00023136"/>
    </source>
</evidence>
<keyword evidence="11" id="KW-1185">Reference proteome</keyword>
<name>A0A814VV42_9BILA</name>
<dbReference type="AlphaFoldDB" id="A0A814VV42"/>
<feature type="transmembrane region" description="Helical" evidence="6">
    <location>
        <begin position="98"/>
        <end position="117"/>
    </location>
</feature>
<dbReference type="Proteomes" id="UP000663854">
    <property type="component" value="Unassembled WGS sequence"/>
</dbReference>
<feature type="domain" description="Ion transport" evidence="7">
    <location>
        <begin position="73"/>
        <end position="289"/>
    </location>
</feature>
<comment type="subcellular location">
    <subcellularLocation>
        <location evidence="1">Membrane</location>
        <topology evidence="1">Multi-pass membrane protein</topology>
    </subcellularLocation>
</comment>
<keyword evidence="3 6" id="KW-1133">Transmembrane helix</keyword>
<evidence type="ECO:0000313" key="8">
    <source>
        <dbReference type="EMBL" id="CAF1190376.1"/>
    </source>
</evidence>
<dbReference type="InterPro" id="IPR005821">
    <property type="entry name" value="Ion_trans_dom"/>
</dbReference>
<dbReference type="EMBL" id="CAJNOL010002058">
    <property type="protein sequence ID" value="CAF1456165.1"/>
    <property type="molecule type" value="Genomic_DNA"/>
</dbReference>
<accession>A0A814VV42</accession>
<reference evidence="8" key="1">
    <citation type="submission" date="2021-02" db="EMBL/GenBank/DDBJ databases">
        <authorList>
            <person name="Nowell W R."/>
        </authorList>
    </citation>
    <scope>NUCLEOTIDE SEQUENCE</scope>
</reference>
<evidence type="ECO:0000256" key="6">
    <source>
        <dbReference type="SAM" id="Phobius"/>
    </source>
</evidence>
<feature type="compositionally biased region" description="Polar residues" evidence="5">
    <location>
        <begin position="17"/>
        <end position="31"/>
    </location>
</feature>
<dbReference type="PANTHER" id="PTHR13800">
    <property type="entry name" value="TRANSIENT RECEPTOR POTENTIAL CATION CHANNEL, SUBFAMILY M, MEMBER 6"/>
    <property type="match status" value="1"/>
</dbReference>
<evidence type="ECO:0000313" key="9">
    <source>
        <dbReference type="EMBL" id="CAF1456165.1"/>
    </source>
</evidence>
<gene>
    <name evidence="9" type="ORF">JXQ802_LOCUS37897</name>
    <name evidence="8" type="ORF">PYM288_LOCUS24310</name>
</gene>
<evidence type="ECO:0000256" key="1">
    <source>
        <dbReference type="ARBA" id="ARBA00004141"/>
    </source>
</evidence>
<comment type="caution">
    <text evidence="8">The sequence shown here is derived from an EMBL/GenBank/DDBJ whole genome shotgun (WGS) entry which is preliminary data.</text>
</comment>
<protein>
    <recommendedName>
        <fullName evidence="7">Ion transport domain-containing protein</fullName>
    </recommendedName>
</protein>
<evidence type="ECO:0000313" key="11">
    <source>
        <dbReference type="Proteomes" id="UP000663870"/>
    </source>
</evidence>
<dbReference type="GO" id="GO:0005886">
    <property type="term" value="C:plasma membrane"/>
    <property type="evidence" value="ECO:0007669"/>
    <property type="project" value="TreeGrafter"/>
</dbReference>
<dbReference type="PANTHER" id="PTHR13800:SF12">
    <property type="entry name" value="TRANSIENT RECEPTOR POTENTIAL CATION CHANNEL SUBFAMILY M MEMBER-LIKE 2"/>
    <property type="match status" value="1"/>
</dbReference>
<feature type="region of interest" description="Disordered" evidence="5">
    <location>
        <begin position="1"/>
        <end position="58"/>
    </location>
</feature>
<keyword evidence="4 6" id="KW-0472">Membrane</keyword>
<sequence>MSLNGSALEYSDKSKKANQPTQRRSMLSYRQISAYDTAPERSSSNRKNRSSSQNCKEKSDSSQCHVWNRIKCFIVDEIDQIIKYKTWIHRYFSSGWNWLDLAGIICYLIAFITRFFVVESIFAASKILMSIDFIIWCIRLLYFCSVYEALGPKLVMIYKMMKDTFLIFVCFILVFLLAFSITSWSLLSTNKQINWLYATNGSSNNFTLASENGVEWSWQLLRDVFNWGIWKVFGQVAEPFKNNATDMDVISENDAYGTFVFLYAVAFVVISNVLLLNVLIAMFNERIGEVLKGSHTWIHRSFGKTNLLSKSDLEPDFVYLCD</sequence>
<evidence type="ECO:0000256" key="5">
    <source>
        <dbReference type="SAM" id="MobiDB-lite"/>
    </source>
</evidence>
<dbReference type="InterPro" id="IPR050927">
    <property type="entry name" value="TRPM"/>
</dbReference>